<gene>
    <name evidence="1" type="ORF">SAMN05216587_101293</name>
</gene>
<dbReference type="AlphaFoldDB" id="A0A1I0V5Q3"/>
<evidence type="ECO:0000313" key="1">
    <source>
        <dbReference type="EMBL" id="SFA71631.1"/>
    </source>
</evidence>
<organism evidence="1 2">
    <name type="scientific">Selenomonas ruminantium</name>
    <dbReference type="NCBI Taxonomy" id="971"/>
    <lineage>
        <taxon>Bacteria</taxon>
        <taxon>Bacillati</taxon>
        <taxon>Bacillota</taxon>
        <taxon>Negativicutes</taxon>
        <taxon>Selenomonadales</taxon>
        <taxon>Selenomonadaceae</taxon>
        <taxon>Selenomonas</taxon>
    </lineage>
</organism>
<sequence>MYRTRVTAVNGSKAQAGGHWLNIIGNKNVVVGDFVWTDGRCIYGNIQAGGEAAPIISSEPYVPLLMWDGTRAVYHKAQIKQFAKGQRYELMASHGSSFAFADGKVLDLYLDGYGNKYVLNGGEYWFHDWGSGGPYETLKGQPGIIKNGHMEQSIDLSKYSSYSYDYARGESEIIKTPLSGKAEAIDEIYWNCCVLTNGWYESESSYFYLLDCYAQGCHIDAINWRPGYGEADDGYFVDFTSYMWVMVTPEIVKPLWAETIRDVDDDDYNERSHRSVFADEFVLPLPDGYYIKGTKTLPEQDYWFDRLPGKLYSPQGKLICEADFRVDKPIRLGYVKRGAWLLSEGEELFRIKGGKKELLSDGIHNSRLHIMKNRVKWTKGDE</sequence>
<evidence type="ECO:0000313" key="2">
    <source>
        <dbReference type="Proteomes" id="UP000183843"/>
    </source>
</evidence>
<reference evidence="1 2" key="1">
    <citation type="submission" date="2016-10" db="EMBL/GenBank/DDBJ databases">
        <authorList>
            <person name="de Groot N.N."/>
        </authorList>
    </citation>
    <scope>NUCLEOTIDE SEQUENCE [LARGE SCALE GENOMIC DNA]</scope>
    <source>
        <strain evidence="1 2">L14</strain>
    </source>
</reference>
<protein>
    <submittedName>
        <fullName evidence="1">Uncharacterized protein</fullName>
    </submittedName>
</protein>
<dbReference type="RefSeq" id="WP_074812021.1">
    <property type="nucleotide sequence ID" value="NZ_FOJX01000001.1"/>
</dbReference>
<proteinExistence type="predicted"/>
<accession>A0A1I0V5Q3</accession>
<name>A0A1I0V5Q3_SELRU</name>
<dbReference type="EMBL" id="FOJX01000001">
    <property type="protein sequence ID" value="SFA71631.1"/>
    <property type="molecule type" value="Genomic_DNA"/>
</dbReference>
<dbReference type="Proteomes" id="UP000183843">
    <property type="component" value="Unassembled WGS sequence"/>
</dbReference>